<dbReference type="InterPro" id="IPR010998">
    <property type="entry name" value="Integrase_recombinase_N"/>
</dbReference>
<proteinExistence type="inferred from homology"/>
<dbReference type="InterPro" id="IPR011010">
    <property type="entry name" value="DNA_brk_join_enz"/>
</dbReference>
<organism evidence="8 9">
    <name type="scientific">Collibacillus ludicampi</name>
    <dbReference type="NCBI Taxonomy" id="2771369"/>
    <lineage>
        <taxon>Bacteria</taxon>
        <taxon>Bacillati</taxon>
        <taxon>Bacillota</taxon>
        <taxon>Bacilli</taxon>
        <taxon>Bacillales</taxon>
        <taxon>Alicyclobacillaceae</taxon>
        <taxon>Collibacillus</taxon>
    </lineage>
</organism>
<dbReference type="PANTHER" id="PTHR30349">
    <property type="entry name" value="PHAGE INTEGRASE-RELATED"/>
    <property type="match status" value="1"/>
</dbReference>
<dbReference type="Proteomes" id="UP001057291">
    <property type="component" value="Unassembled WGS sequence"/>
</dbReference>
<evidence type="ECO:0000313" key="9">
    <source>
        <dbReference type="Proteomes" id="UP001057291"/>
    </source>
</evidence>
<dbReference type="SUPFAM" id="SSF56349">
    <property type="entry name" value="DNA breaking-rejoining enzymes"/>
    <property type="match status" value="1"/>
</dbReference>
<feature type="domain" description="Core-binding (CB)" evidence="7">
    <location>
        <begin position="1"/>
        <end position="80"/>
    </location>
</feature>
<dbReference type="Gene3D" id="1.10.150.130">
    <property type="match status" value="1"/>
</dbReference>
<dbReference type="Gene3D" id="1.10.443.10">
    <property type="entry name" value="Intergrase catalytic core"/>
    <property type="match status" value="1"/>
</dbReference>
<dbReference type="GO" id="GO:0003677">
    <property type="term" value="F:DNA binding"/>
    <property type="evidence" value="ECO:0007669"/>
    <property type="project" value="UniProtKB-UniRule"/>
</dbReference>
<dbReference type="EMBL" id="BOQE01000001">
    <property type="protein sequence ID" value="GIM47655.1"/>
    <property type="molecule type" value="Genomic_DNA"/>
</dbReference>
<dbReference type="Pfam" id="PF13495">
    <property type="entry name" value="Phage_int_SAM_4"/>
    <property type="match status" value="1"/>
</dbReference>
<dbReference type="InterPro" id="IPR050090">
    <property type="entry name" value="Tyrosine_recombinase_XerCD"/>
</dbReference>
<evidence type="ECO:0000256" key="2">
    <source>
        <dbReference type="ARBA" id="ARBA00022908"/>
    </source>
</evidence>
<dbReference type="Pfam" id="PF00589">
    <property type="entry name" value="Phage_integrase"/>
    <property type="match status" value="1"/>
</dbReference>
<keyword evidence="2" id="KW-0229">DNA integration</keyword>
<dbReference type="AlphaFoldDB" id="A0AAV4LIR9"/>
<keyword evidence="4" id="KW-0233">DNA recombination</keyword>
<dbReference type="RefSeq" id="WP_282200610.1">
    <property type="nucleotide sequence ID" value="NZ_BOQE01000001.1"/>
</dbReference>
<accession>A0AAV4LIR9</accession>
<dbReference type="InterPro" id="IPR013762">
    <property type="entry name" value="Integrase-like_cat_sf"/>
</dbReference>
<comment type="caution">
    <text evidence="8">The sequence shown here is derived from an EMBL/GenBank/DDBJ whole genome shotgun (WGS) entry which is preliminary data.</text>
</comment>
<feature type="domain" description="Tyr recombinase" evidence="6">
    <location>
        <begin position="99"/>
        <end position="269"/>
    </location>
</feature>
<dbReference type="PROSITE" id="PS51898">
    <property type="entry name" value="TYR_RECOMBINASE"/>
    <property type="match status" value="1"/>
</dbReference>
<gene>
    <name evidence="8" type="ORF">DNHGIG_32040</name>
</gene>
<dbReference type="GO" id="GO:0006310">
    <property type="term" value="P:DNA recombination"/>
    <property type="evidence" value="ECO:0007669"/>
    <property type="project" value="UniProtKB-KW"/>
</dbReference>
<evidence type="ECO:0000259" key="7">
    <source>
        <dbReference type="PROSITE" id="PS51900"/>
    </source>
</evidence>
<dbReference type="InterPro" id="IPR044068">
    <property type="entry name" value="CB"/>
</dbReference>
<dbReference type="PROSITE" id="PS51900">
    <property type="entry name" value="CB"/>
    <property type="match status" value="1"/>
</dbReference>
<keyword evidence="9" id="KW-1185">Reference proteome</keyword>
<sequence>MDIARVIEEHMAGKSDQTKRMYGYWLGRFQNWLLDSDGNLESLTRADVQQYIDWMLAHKKSPSTVSIALSAIRSWARWTGQDHAVMNLRTVRPPKVTELAPQSLERNERNRLLREVERDGNLRDIAIVYVLLYTGLRVSELCGLDREDVTIGERSGQVIVRKGKRAKARVVPLPAEARHHVSRYMAVRKDQEPALFLSNYGQRISVRQVQRILAKYGTHPHALRHTYCRTLVSKGMDLAAVAELAGHSDVNMMRRYAKPTQEELERAVEEAFVKPTGLD</sequence>
<name>A0AAV4LIR9_9BACL</name>
<protein>
    <submittedName>
        <fullName evidence="8">Recombinase XerC</fullName>
    </submittedName>
</protein>
<evidence type="ECO:0000256" key="4">
    <source>
        <dbReference type="ARBA" id="ARBA00023172"/>
    </source>
</evidence>
<evidence type="ECO:0000313" key="8">
    <source>
        <dbReference type="EMBL" id="GIM47655.1"/>
    </source>
</evidence>
<dbReference type="GO" id="GO:0015074">
    <property type="term" value="P:DNA integration"/>
    <property type="evidence" value="ECO:0007669"/>
    <property type="project" value="UniProtKB-KW"/>
</dbReference>
<evidence type="ECO:0000256" key="1">
    <source>
        <dbReference type="ARBA" id="ARBA00008857"/>
    </source>
</evidence>
<dbReference type="InterPro" id="IPR002104">
    <property type="entry name" value="Integrase_catalytic"/>
</dbReference>
<dbReference type="PANTHER" id="PTHR30349:SF41">
    <property type="entry name" value="INTEGRASE_RECOMBINASE PROTEIN MJ0367-RELATED"/>
    <property type="match status" value="1"/>
</dbReference>
<keyword evidence="3 5" id="KW-0238">DNA-binding</keyword>
<comment type="similarity">
    <text evidence="1">Belongs to the 'phage' integrase family.</text>
</comment>
<dbReference type="InterPro" id="IPR004107">
    <property type="entry name" value="Integrase_SAM-like_N"/>
</dbReference>
<evidence type="ECO:0000259" key="6">
    <source>
        <dbReference type="PROSITE" id="PS51898"/>
    </source>
</evidence>
<evidence type="ECO:0000256" key="3">
    <source>
        <dbReference type="ARBA" id="ARBA00023125"/>
    </source>
</evidence>
<evidence type="ECO:0000256" key="5">
    <source>
        <dbReference type="PROSITE-ProRule" id="PRU01248"/>
    </source>
</evidence>
<reference evidence="8" key="1">
    <citation type="journal article" date="2023" name="Int. J. Syst. Evol. Microbiol.">
        <title>Collibacillus ludicampi gen. nov., sp. nov., a new soil bacterium of the family Alicyclobacillaceae.</title>
        <authorList>
            <person name="Jojima T."/>
            <person name="Ioku Y."/>
            <person name="Fukuta Y."/>
            <person name="Shirasaka N."/>
            <person name="Matsumura Y."/>
            <person name="Mori M."/>
        </authorList>
    </citation>
    <scope>NUCLEOTIDE SEQUENCE</scope>
    <source>
        <strain evidence="8">TP075</strain>
    </source>
</reference>